<dbReference type="InterPro" id="IPR013022">
    <property type="entry name" value="Xyl_isomerase-like_TIM-brl"/>
</dbReference>
<organism evidence="2 3">
    <name type="scientific">Paenibacillus phyllosphaerae</name>
    <dbReference type="NCBI Taxonomy" id="274593"/>
    <lineage>
        <taxon>Bacteria</taxon>
        <taxon>Bacillati</taxon>
        <taxon>Bacillota</taxon>
        <taxon>Bacilli</taxon>
        <taxon>Bacillales</taxon>
        <taxon>Paenibacillaceae</taxon>
        <taxon>Paenibacillus</taxon>
    </lineage>
</organism>
<proteinExistence type="predicted"/>
<sequence length="252" mass="28566">MAFGIGLQPWTIRRELEQDYLGAFSRAATIGYQAAEVGLPPEGITPKEVKDHFDRIGLQALSCHTDFGQLTTNLAGLLEYVKEIRAKYVVLSYYRFSSHEEVLEVASALNDVGRKCKEAGVQLLYHNHDWEFTRFEGRYALDLLLEATDPELVQMELDVYWVQKGGEDPVAYLGKLRNRCPLLHMKDMEPGEEQFFAEVGEGILPMGEIVKMASEVGTEWLIVEQDECRRSPFDSIAISYRNLKKLGVIGDE</sequence>
<dbReference type="Pfam" id="PF01261">
    <property type="entry name" value="AP_endonuc_2"/>
    <property type="match status" value="1"/>
</dbReference>
<feature type="domain" description="Xylose isomerase-like TIM barrel" evidence="1">
    <location>
        <begin position="24"/>
        <end position="226"/>
    </location>
</feature>
<gene>
    <name evidence="2" type="ORF">FHS18_006613</name>
</gene>
<accession>A0A7W5FRN2</accession>
<dbReference type="Proteomes" id="UP000570361">
    <property type="component" value="Unassembled WGS sequence"/>
</dbReference>
<evidence type="ECO:0000313" key="3">
    <source>
        <dbReference type="Proteomes" id="UP000570361"/>
    </source>
</evidence>
<dbReference type="InterPro" id="IPR050312">
    <property type="entry name" value="IolE/XylAMocC-like"/>
</dbReference>
<dbReference type="GO" id="GO:0016853">
    <property type="term" value="F:isomerase activity"/>
    <property type="evidence" value="ECO:0007669"/>
    <property type="project" value="UniProtKB-KW"/>
</dbReference>
<dbReference type="Gene3D" id="3.20.20.150">
    <property type="entry name" value="Divalent-metal-dependent TIM barrel enzymes"/>
    <property type="match status" value="1"/>
</dbReference>
<keyword evidence="2" id="KW-0413">Isomerase</keyword>
<comment type="caution">
    <text evidence="2">The sequence shown here is derived from an EMBL/GenBank/DDBJ whole genome shotgun (WGS) entry which is preliminary data.</text>
</comment>
<evidence type="ECO:0000259" key="1">
    <source>
        <dbReference type="Pfam" id="PF01261"/>
    </source>
</evidence>
<dbReference type="AlphaFoldDB" id="A0A7W5FRN2"/>
<evidence type="ECO:0000313" key="2">
    <source>
        <dbReference type="EMBL" id="MBB3114492.1"/>
    </source>
</evidence>
<protein>
    <submittedName>
        <fullName evidence="2">Sugar phosphate isomerase/epimerase</fullName>
    </submittedName>
</protein>
<reference evidence="2 3" key="1">
    <citation type="submission" date="2020-08" db="EMBL/GenBank/DDBJ databases">
        <title>Genomic Encyclopedia of Type Strains, Phase III (KMG-III): the genomes of soil and plant-associated and newly described type strains.</title>
        <authorList>
            <person name="Whitman W."/>
        </authorList>
    </citation>
    <scope>NUCLEOTIDE SEQUENCE [LARGE SCALE GENOMIC DNA]</scope>
    <source>
        <strain evidence="2 3">CECT 5862</strain>
    </source>
</reference>
<dbReference type="RefSeq" id="WP_183604527.1">
    <property type="nucleotide sequence ID" value="NZ_JACHXK010000033.1"/>
</dbReference>
<dbReference type="PANTHER" id="PTHR12110:SF41">
    <property type="entry name" value="INOSOSE DEHYDRATASE"/>
    <property type="match status" value="1"/>
</dbReference>
<dbReference type="SUPFAM" id="SSF51658">
    <property type="entry name" value="Xylose isomerase-like"/>
    <property type="match status" value="1"/>
</dbReference>
<dbReference type="PANTHER" id="PTHR12110">
    <property type="entry name" value="HYDROXYPYRUVATE ISOMERASE"/>
    <property type="match status" value="1"/>
</dbReference>
<dbReference type="EMBL" id="JACHXK010000033">
    <property type="protein sequence ID" value="MBB3114492.1"/>
    <property type="molecule type" value="Genomic_DNA"/>
</dbReference>
<dbReference type="InterPro" id="IPR036237">
    <property type="entry name" value="Xyl_isomerase-like_sf"/>
</dbReference>
<keyword evidence="3" id="KW-1185">Reference proteome</keyword>
<name>A0A7W5FRN2_9BACL</name>